<keyword evidence="5" id="KW-1185">Reference proteome</keyword>
<organism evidence="4 5">
    <name type="scientific">Marinobacterium aestuariivivens</name>
    <dbReference type="NCBI Taxonomy" id="1698799"/>
    <lineage>
        <taxon>Bacteria</taxon>
        <taxon>Pseudomonadati</taxon>
        <taxon>Pseudomonadota</taxon>
        <taxon>Gammaproteobacteria</taxon>
        <taxon>Oceanospirillales</taxon>
        <taxon>Oceanospirillaceae</taxon>
        <taxon>Marinobacterium</taxon>
    </lineage>
</organism>
<dbReference type="SUPFAM" id="SSF52151">
    <property type="entry name" value="FabD/lysophospholipase-like"/>
    <property type="match status" value="1"/>
</dbReference>
<reference evidence="5" key="1">
    <citation type="journal article" date="2019" name="Int. J. Syst. Evol. Microbiol.">
        <title>The Global Catalogue of Microorganisms (GCM) 10K type strain sequencing project: providing services to taxonomists for standard genome sequencing and annotation.</title>
        <authorList>
            <consortium name="The Broad Institute Genomics Platform"/>
            <consortium name="The Broad Institute Genome Sequencing Center for Infectious Disease"/>
            <person name="Wu L."/>
            <person name="Ma J."/>
        </authorList>
    </citation>
    <scope>NUCLEOTIDE SEQUENCE [LARGE SCALE GENOMIC DNA]</scope>
    <source>
        <strain evidence="5">NBRC 111756</strain>
    </source>
</reference>
<proteinExistence type="predicted"/>
<feature type="transmembrane region" description="Helical" evidence="2">
    <location>
        <begin position="240"/>
        <end position="260"/>
    </location>
</feature>
<feature type="transmembrane region" description="Helical" evidence="2">
    <location>
        <begin position="304"/>
        <end position="323"/>
    </location>
</feature>
<evidence type="ECO:0000313" key="4">
    <source>
        <dbReference type="EMBL" id="MFC6670587.1"/>
    </source>
</evidence>
<dbReference type="Gene3D" id="3.40.1090.10">
    <property type="entry name" value="Cytosolic phospholipase A2 catalytic domain"/>
    <property type="match status" value="2"/>
</dbReference>
<evidence type="ECO:0000256" key="2">
    <source>
        <dbReference type="SAM" id="Phobius"/>
    </source>
</evidence>
<dbReference type="InterPro" id="IPR002641">
    <property type="entry name" value="PNPLA_dom"/>
</dbReference>
<protein>
    <submittedName>
        <fullName evidence="4">Patatin-like phospholipase family protein</fullName>
    </submittedName>
</protein>
<gene>
    <name evidence="4" type="ORF">ACFQDL_11190</name>
</gene>
<sequence>MNDLGPIETLEAPRYTRDFDAVQCQERQWIRRRRRATGSVPEEAPLVGLALSGGGIRSATYNLGILQALSRKGLLPQVDYLSSVSGGGYIASCLSWLRMHFPCSSHRDIGTAPLANGQGSVLDWLRAHGNYLINGRGFSGWTLGAAILAGTLLNLIVLLPLLLGLVALASASWLGHDWPAWLHLPGAAAIEGHDGFRLLLWAGPLCFVLYLLAMLLFAFSSAPGLERRLPINRLRTLMGLLLAAGVMALGLGLLPVLTGLEETVLHFFDHQGMAILSRHLTYLVPMASGLLSIRAARGGGSGSLAVLGVSLLCYGLLTLLYHLSAHTALVGSPLFFGWLGLSVLLALVCNINSLSLHSYYRGRLADAYLPAVAEQGAAGRSDALHFRLCDIDPDSGAALHLINCTLNTSSSRQERLRSRRGESLVLSPLYCGSSATGYRHSRNYLDGTLSLSTAFSISGAAVDPNTYVTRSRALSALMTLLNLRLGYWTRNPADSGGRRWLPGWYRYMLREMSGRGLSETEADVHLSDGGHFENLGLYELIRRRCRYIIVSDAGADPDGTLFDLGRAIQRVRADFGAEIELGIEGLPLDKAEPQRAWRCGRIRYADGASGEILYIKTALCDNLSADIYAYWRANPSFPNQTTSDQFFDEMQFDCYRQLGFEVMSGLLANGDASVEQLFARLRPEEKADKPVAPVETSG</sequence>
<feature type="transmembrane region" description="Helical" evidence="2">
    <location>
        <begin position="198"/>
        <end position="219"/>
    </location>
</feature>
<dbReference type="EMBL" id="JBHSWE010000001">
    <property type="protein sequence ID" value="MFC6670587.1"/>
    <property type="molecule type" value="Genomic_DNA"/>
</dbReference>
<dbReference type="PANTHER" id="PTHR10728">
    <property type="entry name" value="CYTOSOLIC PHOSPHOLIPASE A2"/>
    <property type="match status" value="1"/>
</dbReference>
<feature type="transmembrane region" description="Helical" evidence="2">
    <location>
        <begin position="141"/>
        <end position="174"/>
    </location>
</feature>
<evidence type="ECO:0000256" key="1">
    <source>
        <dbReference type="ARBA" id="ARBA00023098"/>
    </source>
</evidence>
<dbReference type="InterPro" id="IPR016035">
    <property type="entry name" value="Acyl_Trfase/lysoPLipase"/>
</dbReference>
<name>A0ABW1ZZF4_9GAMM</name>
<dbReference type="PANTHER" id="PTHR10728:SF40">
    <property type="entry name" value="PATATIN FAMILY PROTEIN"/>
    <property type="match status" value="1"/>
</dbReference>
<feature type="transmembrane region" description="Helical" evidence="2">
    <location>
        <begin position="335"/>
        <end position="354"/>
    </location>
</feature>
<evidence type="ECO:0000313" key="5">
    <source>
        <dbReference type="Proteomes" id="UP001596422"/>
    </source>
</evidence>
<keyword evidence="2" id="KW-1133">Transmembrane helix</keyword>
<evidence type="ECO:0000259" key="3">
    <source>
        <dbReference type="Pfam" id="PF01734"/>
    </source>
</evidence>
<dbReference type="Proteomes" id="UP001596422">
    <property type="component" value="Unassembled WGS sequence"/>
</dbReference>
<feature type="transmembrane region" description="Helical" evidence="2">
    <location>
        <begin position="280"/>
        <end position="297"/>
    </location>
</feature>
<feature type="domain" description="PNPLA" evidence="3">
    <location>
        <begin position="49"/>
        <end position="101"/>
    </location>
</feature>
<keyword evidence="2" id="KW-0472">Membrane</keyword>
<comment type="caution">
    <text evidence="4">The sequence shown here is derived from an EMBL/GenBank/DDBJ whole genome shotgun (WGS) entry which is preliminary data.</text>
</comment>
<dbReference type="Pfam" id="PF01734">
    <property type="entry name" value="Patatin"/>
    <property type="match status" value="1"/>
</dbReference>
<keyword evidence="1" id="KW-0443">Lipid metabolism</keyword>
<accession>A0ABW1ZZF4</accession>
<keyword evidence="2" id="KW-0812">Transmembrane</keyword>
<dbReference type="RefSeq" id="WP_379909093.1">
    <property type="nucleotide sequence ID" value="NZ_JBHSWE010000001.1"/>
</dbReference>